<keyword evidence="8" id="KW-0694">RNA-binding</keyword>
<dbReference type="InterPro" id="IPR018517">
    <property type="entry name" value="tRNA_hU_synthase_CS"/>
</dbReference>
<name>A0A8H7UC46_MORIS</name>
<sequence length="388" mass="43675">YQAVVARHSTSVTMTVNGSTRAIGRLFRAVSIAPMIDVTNPHFLQMLRIISPRYTLYTEMIHANAIINNRHDISRFVGDANPDTVVQLGGCEPQAMATAAKIVQDHGFREVNINVGCPSDRVQHGNFGAVLMKSPHVVANILNEMNKKSVNIPVTIKCRTGVDKFDSLEFLQDFIDAQLCSERPPPHFIIHARKCFLQGLSPKQNRNIPPLDYNRVWKTAQKYPDTIFSINGGFKTVETIADALTKVDGCMIGREVMDNPMFLQQLDRGLFSYCARFSLGKTFEDATVIVVHFQQLTFFSAYVDDFLTSKPAGSHLPSMAIMMKPLMMLYRSGYGRRFRRALGEGMTEARKSYPHKCHWDLAPVVYKALEQAKIVDIENDQHCKQASM</sequence>
<comment type="caution">
    <text evidence="13">The sequence shown here is derived from an EMBL/GenBank/DDBJ whole genome shotgun (WGS) entry which is preliminary data.</text>
</comment>
<dbReference type="GO" id="GO:0050660">
    <property type="term" value="F:flavin adenine dinucleotide binding"/>
    <property type="evidence" value="ECO:0007669"/>
    <property type="project" value="InterPro"/>
</dbReference>
<dbReference type="OrthoDB" id="10262250at2759"/>
<dbReference type="InterPro" id="IPR013785">
    <property type="entry name" value="Aldolase_TIM"/>
</dbReference>
<dbReference type="PANTHER" id="PTHR42907">
    <property type="entry name" value="FMN-LINKED OXIDOREDUCTASES SUPERFAMILY PROTEIN"/>
    <property type="match status" value="1"/>
</dbReference>
<dbReference type="Gene3D" id="3.20.20.70">
    <property type="entry name" value="Aldolase class I"/>
    <property type="match status" value="1"/>
</dbReference>
<accession>A0A8H7UC46</accession>
<evidence type="ECO:0000256" key="11">
    <source>
        <dbReference type="ARBA" id="ARBA00049447"/>
    </source>
</evidence>
<keyword evidence="4" id="KW-0288">FMN</keyword>
<dbReference type="SUPFAM" id="SSF51395">
    <property type="entry name" value="FMN-linked oxidoreductases"/>
    <property type="match status" value="1"/>
</dbReference>
<dbReference type="PANTHER" id="PTHR42907:SF1">
    <property type="entry name" value="FMN-LINKED OXIDOREDUCTASES SUPERFAMILY PROTEIN"/>
    <property type="match status" value="1"/>
</dbReference>
<gene>
    <name evidence="13" type="ORF">INT43_005355</name>
</gene>
<dbReference type="EMBL" id="JAEPQZ010000010">
    <property type="protein sequence ID" value="KAG2176122.1"/>
    <property type="molecule type" value="Genomic_DNA"/>
</dbReference>
<dbReference type="GO" id="GO:0000049">
    <property type="term" value="F:tRNA binding"/>
    <property type="evidence" value="ECO:0007669"/>
    <property type="project" value="UniProtKB-KW"/>
</dbReference>
<evidence type="ECO:0000256" key="5">
    <source>
        <dbReference type="ARBA" id="ARBA00022664"/>
    </source>
</evidence>
<evidence type="ECO:0000256" key="2">
    <source>
        <dbReference type="ARBA" id="ARBA00022555"/>
    </source>
</evidence>
<dbReference type="PROSITE" id="PS01136">
    <property type="entry name" value="UPF0034"/>
    <property type="match status" value="1"/>
</dbReference>
<dbReference type="NCBIfam" id="NF008774">
    <property type="entry name" value="PRK11815.1"/>
    <property type="match status" value="1"/>
</dbReference>
<proteinExistence type="predicted"/>
<keyword evidence="7" id="KW-0521">NADP</keyword>
<evidence type="ECO:0000259" key="12">
    <source>
        <dbReference type="Pfam" id="PF01207"/>
    </source>
</evidence>
<comment type="catalytic activity">
    <reaction evidence="11">
        <text>a 5,6-dihydrouridine in mRNA + NADP(+) = a uridine in mRNA + NADPH + H(+)</text>
        <dbReference type="Rhea" id="RHEA:69855"/>
        <dbReference type="Rhea" id="RHEA-COMP:14658"/>
        <dbReference type="Rhea" id="RHEA-COMP:17789"/>
        <dbReference type="ChEBI" id="CHEBI:15378"/>
        <dbReference type="ChEBI" id="CHEBI:57783"/>
        <dbReference type="ChEBI" id="CHEBI:58349"/>
        <dbReference type="ChEBI" id="CHEBI:65315"/>
        <dbReference type="ChEBI" id="CHEBI:74443"/>
    </reaction>
    <physiologicalReaction direction="right-to-left" evidence="11">
        <dbReference type="Rhea" id="RHEA:69857"/>
    </physiologicalReaction>
</comment>
<dbReference type="InterPro" id="IPR004653">
    <property type="entry name" value="DusA"/>
</dbReference>
<dbReference type="GO" id="GO:0017150">
    <property type="term" value="F:tRNA dihydrouridine synthase activity"/>
    <property type="evidence" value="ECO:0007669"/>
    <property type="project" value="InterPro"/>
</dbReference>
<evidence type="ECO:0000256" key="10">
    <source>
        <dbReference type="ARBA" id="ARBA00048342"/>
    </source>
</evidence>
<organism evidence="13 14">
    <name type="scientific">Mortierella isabellina</name>
    <name type="common">Filamentous fungus</name>
    <name type="synonym">Umbelopsis isabellina</name>
    <dbReference type="NCBI Taxonomy" id="91625"/>
    <lineage>
        <taxon>Eukaryota</taxon>
        <taxon>Fungi</taxon>
        <taxon>Fungi incertae sedis</taxon>
        <taxon>Mucoromycota</taxon>
        <taxon>Mucoromycotina</taxon>
        <taxon>Umbelopsidomycetes</taxon>
        <taxon>Umbelopsidales</taxon>
        <taxon>Umbelopsidaceae</taxon>
        <taxon>Umbelopsis</taxon>
    </lineage>
</organism>
<dbReference type="InterPro" id="IPR035587">
    <property type="entry name" value="DUS-like_FMN-bd"/>
</dbReference>
<reference evidence="13" key="1">
    <citation type="submission" date="2020-12" db="EMBL/GenBank/DDBJ databases">
        <title>Metabolic potential, ecology and presence of endohyphal bacteria is reflected in genomic diversity of Mucoromycotina.</title>
        <authorList>
            <person name="Muszewska A."/>
            <person name="Okrasinska A."/>
            <person name="Steczkiewicz K."/>
            <person name="Drgas O."/>
            <person name="Orlowska M."/>
            <person name="Perlinska-Lenart U."/>
            <person name="Aleksandrzak-Piekarczyk T."/>
            <person name="Szatraj K."/>
            <person name="Zielenkiewicz U."/>
            <person name="Pilsyk S."/>
            <person name="Malc E."/>
            <person name="Mieczkowski P."/>
            <person name="Kruszewska J.S."/>
            <person name="Biernat P."/>
            <person name="Pawlowska J."/>
        </authorList>
    </citation>
    <scope>NUCLEOTIDE SEQUENCE</scope>
    <source>
        <strain evidence="13">WA0000067209</strain>
    </source>
</reference>
<evidence type="ECO:0000256" key="4">
    <source>
        <dbReference type="ARBA" id="ARBA00022643"/>
    </source>
</evidence>
<evidence type="ECO:0000256" key="3">
    <source>
        <dbReference type="ARBA" id="ARBA00022630"/>
    </source>
</evidence>
<comment type="cofactor">
    <cofactor evidence="1">
        <name>FMN</name>
        <dbReference type="ChEBI" id="CHEBI:58210"/>
    </cofactor>
</comment>
<keyword evidence="5" id="KW-0507">mRNA processing</keyword>
<comment type="catalytic activity">
    <reaction evidence="10">
        <text>a 5,6-dihydrouridine in mRNA + NAD(+) = a uridine in mRNA + NADH + H(+)</text>
        <dbReference type="Rhea" id="RHEA:69851"/>
        <dbReference type="Rhea" id="RHEA-COMP:14658"/>
        <dbReference type="Rhea" id="RHEA-COMP:17789"/>
        <dbReference type="ChEBI" id="CHEBI:15378"/>
        <dbReference type="ChEBI" id="CHEBI:57540"/>
        <dbReference type="ChEBI" id="CHEBI:57945"/>
        <dbReference type="ChEBI" id="CHEBI:65315"/>
        <dbReference type="ChEBI" id="CHEBI:74443"/>
    </reaction>
    <physiologicalReaction direction="right-to-left" evidence="10">
        <dbReference type="Rhea" id="RHEA:69853"/>
    </physiologicalReaction>
</comment>
<dbReference type="AlphaFoldDB" id="A0A8H7UC46"/>
<evidence type="ECO:0000256" key="1">
    <source>
        <dbReference type="ARBA" id="ARBA00001917"/>
    </source>
</evidence>
<keyword evidence="6" id="KW-0819">tRNA processing</keyword>
<feature type="non-terminal residue" evidence="13">
    <location>
        <position position="1"/>
    </location>
</feature>
<dbReference type="CDD" id="cd02801">
    <property type="entry name" value="DUS_like_FMN"/>
    <property type="match status" value="1"/>
</dbReference>
<keyword evidence="14" id="KW-1185">Reference proteome</keyword>
<dbReference type="GO" id="GO:0006397">
    <property type="term" value="P:mRNA processing"/>
    <property type="evidence" value="ECO:0007669"/>
    <property type="project" value="UniProtKB-KW"/>
</dbReference>
<evidence type="ECO:0000313" key="14">
    <source>
        <dbReference type="Proteomes" id="UP000654370"/>
    </source>
</evidence>
<evidence type="ECO:0000256" key="6">
    <source>
        <dbReference type="ARBA" id="ARBA00022694"/>
    </source>
</evidence>
<evidence type="ECO:0000256" key="7">
    <source>
        <dbReference type="ARBA" id="ARBA00022857"/>
    </source>
</evidence>
<dbReference type="Proteomes" id="UP000654370">
    <property type="component" value="Unassembled WGS sequence"/>
</dbReference>
<evidence type="ECO:0000256" key="8">
    <source>
        <dbReference type="ARBA" id="ARBA00022884"/>
    </source>
</evidence>
<keyword evidence="9" id="KW-0560">Oxidoreductase</keyword>
<evidence type="ECO:0000313" key="13">
    <source>
        <dbReference type="EMBL" id="KAG2176122.1"/>
    </source>
</evidence>
<evidence type="ECO:0000256" key="9">
    <source>
        <dbReference type="ARBA" id="ARBA00023002"/>
    </source>
</evidence>
<dbReference type="Pfam" id="PF01207">
    <property type="entry name" value="Dus"/>
    <property type="match status" value="1"/>
</dbReference>
<feature type="domain" description="DUS-like FMN-binding" evidence="12">
    <location>
        <begin position="32"/>
        <end position="269"/>
    </location>
</feature>
<keyword evidence="3" id="KW-0285">Flavoprotein</keyword>
<protein>
    <recommendedName>
        <fullName evidence="12">DUS-like FMN-binding domain-containing protein</fullName>
    </recommendedName>
</protein>
<keyword evidence="2" id="KW-0820">tRNA-binding</keyword>